<feature type="domain" description="MotA/TolQ/ExbB proton channel" evidence="9">
    <location>
        <begin position="148"/>
        <end position="273"/>
    </location>
</feature>
<dbReference type="OrthoDB" id="4045at2"/>
<dbReference type="Pfam" id="PF01618">
    <property type="entry name" value="MotA_ExbB"/>
    <property type="match status" value="1"/>
</dbReference>
<sequence length="287" mass="30581">MEMNVSKTDEQVVARKKGGLNPAIIIPILLAVGIAIFLFVLGNPSNFQEDARIAGAPSVAFADIESKELHPHGLGVIYMGGILVPVLITFMIIVIVFSIERAIVLNKASGNGNVDNFVVKIRSLLNNNKVDEALEECDKQQGSIGNVVKEGLTTYKALAHDTTLDKEQKMAGLNKAIEEATTLEMPMLEKNMNILSTLGTVATLVALLGTVIGMIRSFQALGDAGGTPDAAALSIGISEALMNTALGIGTSAVAIILYNYFTAKIDGLTYKIDEISMSIQQSFAEFH</sequence>
<evidence type="ECO:0000256" key="8">
    <source>
        <dbReference type="RuleBase" id="RU004057"/>
    </source>
</evidence>
<evidence type="ECO:0000256" key="2">
    <source>
        <dbReference type="ARBA" id="ARBA00022448"/>
    </source>
</evidence>
<dbReference type="InterPro" id="IPR050790">
    <property type="entry name" value="ExbB/TolQ_transport"/>
</dbReference>
<comment type="similarity">
    <text evidence="8">Belongs to the exbB/tolQ family.</text>
</comment>
<dbReference type="InterPro" id="IPR002898">
    <property type="entry name" value="MotA_ExbB_proton_chnl"/>
</dbReference>
<keyword evidence="11" id="KW-1185">Reference proteome</keyword>
<evidence type="ECO:0000256" key="1">
    <source>
        <dbReference type="ARBA" id="ARBA00004651"/>
    </source>
</evidence>
<evidence type="ECO:0000256" key="6">
    <source>
        <dbReference type="ARBA" id="ARBA00022989"/>
    </source>
</evidence>
<reference evidence="11" key="1">
    <citation type="submission" date="2016-10" db="EMBL/GenBank/DDBJ databases">
        <authorList>
            <person name="Varghese N."/>
            <person name="Submissions S."/>
        </authorList>
    </citation>
    <scope>NUCLEOTIDE SEQUENCE [LARGE SCALE GENOMIC DNA]</scope>
    <source>
        <strain evidence="11">DSM 19684</strain>
    </source>
</reference>
<dbReference type="RefSeq" id="WP_027383671.1">
    <property type="nucleotide sequence ID" value="NZ_FNBH01000005.1"/>
</dbReference>
<dbReference type="GO" id="GO:0005886">
    <property type="term" value="C:plasma membrane"/>
    <property type="evidence" value="ECO:0007669"/>
    <property type="project" value="UniProtKB-SubCell"/>
</dbReference>
<proteinExistence type="inferred from homology"/>
<keyword evidence="4" id="KW-0812">Transmembrane</keyword>
<dbReference type="Proteomes" id="UP000199203">
    <property type="component" value="Unassembled WGS sequence"/>
</dbReference>
<organism evidence="10 11">
    <name type="scientific">Epilithonimonas hungarica</name>
    <dbReference type="NCBI Taxonomy" id="454006"/>
    <lineage>
        <taxon>Bacteria</taxon>
        <taxon>Pseudomonadati</taxon>
        <taxon>Bacteroidota</taxon>
        <taxon>Flavobacteriia</taxon>
        <taxon>Flavobacteriales</taxon>
        <taxon>Weeksellaceae</taxon>
        <taxon>Chryseobacterium group</taxon>
        <taxon>Epilithonimonas</taxon>
    </lineage>
</organism>
<dbReference type="EMBL" id="FNBH01000005">
    <property type="protein sequence ID" value="SDG58218.1"/>
    <property type="molecule type" value="Genomic_DNA"/>
</dbReference>
<keyword evidence="5 8" id="KW-0653">Protein transport</keyword>
<dbReference type="PANTHER" id="PTHR30625:SF15">
    <property type="entry name" value="BIOPOLYMER TRANSPORT PROTEIN EXBB"/>
    <property type="match status" value="1"/>
</dbReference>
<keyword evidence="3" id="KW-1003">Cell membrane</keyword>
<dbReference type="GO" id="GO:0017038">
    <property type="term" value="P:protein import"/>
    <property type="evidence" value="ECO:0007669"/>
    <property type="project" value="TreeGrafter"/>
</dbReference>
<evidence type="ECO:0000256" key="4">
    <source>
        <dbReference type="ARBA" id="ARBA00022692"/>
    </source>
</evidence>
<name>A0A1G7VF85_9FLAO</name>
<dbReference type="AlphaFoldDB" id="A0A1G7VF85"/>
<accession>A0A1G7VF85</accession>
<evidence type="ECO:0000313" key="11">
    <source>
        <dbReference type="Proteomes" id="UP000199203"/>
    </source>
</evidence>
<evidence type="ECO:0000256" key="5">
    <source>
        <dbReference type="ARBA" id="ARBA00022927"/>
    </source>
</evidence>
<keyword evidence="2 8" id="KW-0813">Transport</keyword>
<evidence type="ECO:0000256" key="7">
    <source>
        <dbReference type="ARBA" id="ARBA00023136"/>
    </source>
</evidence>
<keyword evidence="7" id="KW-0472">Membrane</keyword>
<evidence type="ECO:0000313" key="10">
    <source>
        <dbReference type="EMBL" id="SDG58218.1"/>
    </source>
</evidence>
<gene>
    <name evidence="10" type="ORF">SAMN05421825_3608</name>
</gene>
<evidence type="ECO:0000259" key="9">
    <source>
        <dbReference type="Pfam" id="PF01618"/>
    </source>
</evidence>
<dbReference type="PANTHER" id="PTHR30625">
    <property type="entry name" value="PROTEIN TOLQ"/>
    <property type="match status" value="1"/>
</dbReference>
<comment type="subcellular location">
    <subcellularLocation>
        <location evidence="1">Cell membrane</location>
        <topology evidence="1">Multi-pass membrane protein</topology>
    </subcellularLocation>
    <subcellularLocation>
        <location evidence="8">Membrane</location>
        <topology evidence="8">Multi-pass membrane protein</topology>
    </subcellularLocation>
</comment>
<keyword evidence="6" id="KW-1133">Transmembrane helix</keyword>
<dbReference type="STRING" id="454006.SAMN05421825_3608"/>
<protein>
    <submittedName>
        <fullName evidence="10">Biopolymer transport protein ExbB</fullName>
    </submittedName>
</protein>
<evidence type="ECO:0000256" key="3">
    <source>
        <dbReference type="ARBA" id="ARBA00022475"/>
    </source>
</evidence>